<name>A0A4Y9T7B5_9BURK</name>
<evidence type="ECO:0000256" key="6">
    <source>
        <dbReference type="ARBA" id="ARBA00023136"/>
    </source>
</evidence>
<feature type="transmembrane region" description="Helical" evidence="7">
    <location>
        <begin position="213"/>
        <end position="233"/>
    </location>
</feature>
<evidence type="ECO:0000256" key="1">
    <source>
        <dbReference type="ARBA" id="ARBA00004651"/>
    </source>
</evidence>
<gene>
    <name evidence="9" type="ORF">E4O92_04165</name>
</gene>
<reference evidence="9 10" key="1">
    <citation type="submission" date="2019-03" db="EMBL/GenBank/DDBJ databases">
        <title>Draft genome of Massilia hortus sp. nov., a novel bacterial species of the Oxalobacteraceae family.</title>
        <authorList>
            <person name="Peta V."/>
            <person name="Raths R."/>
            <person name="Bucking H."/>
        </authorList>
    </citation>
    <scope>NUCLEOTIDE SEQUENCE [LARGE SCALE GENOMIC DNA]</scope>
    <source>
        <strain evidence="9 10">ONC3</strain>
    </source>
</reference>
<dbReference type="Proteomes" id="UP000297258">
    <property type="component" value="Unassembled WGS sequence"/>
</dbReference>
<feature type="domain" description="Type II secretion system protein GspF" evidence="8">
    <location>
        <begin position="263"/>
        <end position="385"/>
    </location>
</feature>
<dbReference type="PANTHER" id="PTHR30012">
    <property type="entry name" value="GENERAL SECRETION PATHWAY PROTEIN"/>
    <property type="match status" value="1"/>
</dbReference>
<dbReference type="Pfam" id="PF00482">
    <property type="entry name" value="T2SSF"/>
    <property type="match status" value="2"/>
</dbReference>
<evidence type="ECO:0000313" key="9">
    <source>
        <dbReference type="EMBL" id="TFW34403.1"/>
    </source>
</evidence>
<evidence type="ECO:0000313" key="10">
    <source>
        <dbReference type="Proteomes" id="UP000297258"/>
    </source>
</evidence>
<protein>
    <submittedName>
        <fullName evidence="9">Type II secretion system F family protein</fullName>
    </submittedName>
</protein>
<keyword evidence="4 7" id="KW-0812">Transmembrane</keyword>
<comment type="subcellular location">
    <subcellularLocation>
        <location evidence="1">Cell membrane</location>
        <topology evidence="1">Multi-pass membrane protein</topology>
    </subcellularLocation>
</comment>
<accession>A0A4Y9T7B5</accession>
<keyword evidence="3" id="KW-1003">Cell membrane</keyword>
<dbReference type="OrthoDB" id="9805682at2"/>
<evidence type="ECO:0000256" key="7">
    <source>
        <dbReference type="SAM" id="Phobius"/>
    </source>
</evidence>
<organism evidence="9 10">
    <name type="scientific">Massilia horti</name>
    <dbReference type="NCBI Taxonomy" id="2562153"/>
    <lineage>
        <taxon>Bacteria</taxon>
        <taxon>Pseudomonadati</taxon>
        <taxon>Pseudomonadota</taxon>
        <taxon>Betaproteobacteria</taxon>
        <taxon>Burkholderiales</taxon>
        <taxon>Oxalobacteraceae</taxon>
        <taxon>Telluria group</taxon>
        <taxon>Massilia</taxon>
    </lineage>
</organism>
<keyword evidence="6 7" id="KW-0472">Membrane</keyword>
<comment type="caution">
    <text evidence="9">The sequence shown here is derived from an EMBL/GenBank/DDBJ whole genome shotgun (WGS) entry which is preliminary data.</text>
</comment>
<dbReference type="GO" id="GO:0005886">
    <property type="term" value="C:plasma membrane"/>
    <property type="evidence" value="ECO:0007669"/>
    <property type="project" value="UniProtKB-SubCell"/>
</dbReference>
<evidence type="ECO:0000256" key="5">
    <source>
        <dbReference type="ARBA" id="ARBA00022989"/>
    </source>
</evidence>
<evidence type="ECO:0000259" key="8">
    <source>
        <dbReference type="Pfam" id="PF00482"/>
    </source>
</evidence>
<dbReference type="InterPro" id="IPR003004">
    <property type="entry name" value="GspF/PilC"/>
</dbReference>
<feature type="transmembrane region" description="Helical" evidence="7">
    <location>
        <begin position="366"/>
        <end position="386"/>
    </location>
</feature>
<dbReference type="AlphaFoldDB" id="A0A4Y9T7B5"/>
<keyword evidence="5 7" id="KW-1133">Transmembrane helix</keyword>
<proteinExistence type="inferred from homology"/>
<sequence>MYFRIKTYSPSEGVRSLSLHALNEIDARRRVSVDGRQLISIRRLWKIAAGRNRRYPILEFSQEMLALLDAGLSLTESLEVQSTKAQRSGAKQVLTDVLTAVRCGLPFSAALAECPDVFSPLFIAIVKASEQTGDLAETLRSYITYQQQADTVRNRVASAAIYPLLLIGVGALVIAFLLVYVIPRFSRIYEDLGKDLPWSSRLMISWSHFVSDYGSWMLMVILCLCGGAAWLAMAHATRATAERIIWRMPAIGEKTRLYQLARFTRTLAMLTRGGVPFVSALGLVSDLLRQPALHAGLQQAKQSISEGKAISVAFAAESLATEVGVRLLAVAEHSGSMGASLERIAQLYDDELARWVDRASKLFEPILMLVIGAAIGLIVLLMYMPIFELANSIQ</sequence>
<comment type="similarity">
    <text evidence="2">Belongs to the GSP F family.</text>
</comment>
<keyword evidence="10" id="KW-1185">Reference proteome</keyword>
<evidence type="ECO:0000256" key="4">
    <source>
        <dbReference type="ARBA" id="ARBA00022692"/>
    </source>
</evidence>
<dbReference type="Gene3D" id="1.20.81.30">
    <property type="entry name" value="Type II secretion system (T2SS), domain F"/>
    <property type="match status" value="2"/>
</dbReference>
<dbReference type="EMBL" id="SPUM01000026">
    <property type="protein sequence ID" value="TFW34403.1"/>
    <property type="molecule type" value="Genomic_DNA"/>
</dbReference>
<feature type="transmembrane region" description="Helical" evidence="7">
    <location>
        <begin position="161"/>
        <end position="182"/>
    </location>
</feature>
<dbReference type="PANTHER" id="PTHR30012:SF0">
    <property type="entry name" value="TYPE II SECRETION SYSTEM PROTEIN F-RELATED"/>
    <property type="match status" value="1"/>
</dbReference>
<dbReference type="InterPro" id="IPR018076">
    <property type="entry name" value="T2SS_GspF_dom"/>
</dbReference>
<dbReference type="InterPro" id="IPR042094">
    <property type="entry name" value="T2SS_GspF_sf"/>
</dbReference>
<feature type="domain" description="Type II secretion system protein GspF" evidence="8">
    <location>
        <begin position="60"/>
        <end position="183"/>
    </location>
</feature>
<evidence type="ECO:0000256" key="3">
    <source>
        <dbReference type="ARBA" id="ARBA00022475"/>
    </source>
</evidence>
<evidence type="ECO:0000256" key="2">
    <source>
        <dbReference type="ARBA" id="ARBA00005745"/>
    </source>
</evidence>
<dbReference type="PRINTS" id="PR00812">
    <property type="entry name" value="BCTERIALGSPF"/>
</dbReference>